<evidence type="ECO:0000313" key="1">
    <source>
        <dbReference type="EMBL" id="QSX16950.1"/>
    </source>
</evidence>
<gene>
    <name evidence="1" type="ORF">J1G54_11690</name>
</gene>
<dbReference type="Proteomes" id="UP000662736">
    <property type="component" value="Chromosome"/>
</dbReference>
<sequence length="115" mass="12730">MNNEQLISNAKQKFEEFQTRIYGEVNALLKYAKLNAIGILKDKTPSYSESAAILKQYVSIIESLQELGIPIPKKNVIDLERIVTIFTSLAVAIDEEDIDGLGAAIAALDCEPYIL</sequence>
<dbReference type="AlphaFoldDB" id="A0AAX1M4C8"/>
<protein>
    <submittedName>
        <fullName evidence="1">Uncharacterized protein</fullName>
    </submittedName>
</protein>
<evidence type="ECO:0000313" key="2">
    <source>
        <dbReference type="Proteomes" id="UP000662736"/>
    </source>
</evidence>
<proteinExistence type="predicted"/>
<reference evidence="1" key="1">
    <citation type="submission" date="2021-03" db="EMBL/GenBank/DDBJ databases">
        <title>Characterization of a novel Integrative Conjugative Element in Glaesserella parasuis.</title>
        <authorList>
            <person name="Hu G."/>
            <person name="Sun H."/>
        </authorList>
    </citation>
    <scope>NUCLEOTIDE SEQUENCE</scope>
    <source>
        <strain evidence="1">GHP1807</strain>
    </source>
</reference>
<dbReference type="RefSeq" id="WP_042906647.1">
    <property type="nucleotide sequence ID" value="NZ_CP049090.1"/>
</dbReference>
<accession>A0AAX1M4C8</accession>
<organism evidence="1 2">
    <name type="scientific">Glaesserella parasuis</name>
    <name type="common">Haemophilus parasuis</name>
    <dbReference type="NCBI Taxonomy" id="738"/>
    <lineage>
        <taxon>Bacteria</taxon>
        <taxon>Pseudomonadati</taxon>
        <taxon>Pseudomonadota</taxon>
        <taxon>Gammaproteobacteria</taxon>
        <taxon>Pasteurellales</taxon>
        <taxon>Pasteurellaceae</taxon>
        <taxon>Glaesserella</taxon>
    </lineage>
</organism>
<name>A0AAX1M4C8_GLAPU</name>
<dbReference type="EMBL" id="CP071491">
    <property type="protein sequence ID" value="QSX16950.1"/>
    <property type="molecule type" value="Genomic_DNA"/>
</dbReference>